<protein>
    <submittedName>
        <fullName evidence="7">Sulfate/thiosulfate import ATP-binding protein CysA</fullName>
        <ecNumber evidence="7">3.6.3.25</ecNumber>
    </submittedName>
</protein>
<dbReference type="SMART" id="SM00382">
    <property type="entry name" value="AAA"/>
    <property type="match status" value="1"/>
</dbReference>
<dbReference type="EC" id="3.6.3.25" evidence="7"/>
<keyword evidence="4" id="KW-0547">Nucleotide-binding</keyword>
<evidence type="ECO:0000256" key="5">
    <source>
        <dbReference type="ARBA" id="ARBA00022840"/>
    </source>
</evidence>
<keyword evidence="3" id="KW-1003">Cell membrane</keyword>
<name>A0A679JG05_VARPD</name>
<evidence type="ECO:0000259" key="6">
    <source>
        <dbReference type="PROSITE" id="PS50893"/>
    </source>
</evidence>
<proteinExistence type="inferred from homology"/>
<keyword evidence="5 7" id="KW-0067">ATP-binding</keyword>
<keyword evidence="7" id="KW-0378">Hydrolase</keyword>
<evidence type="ECO:0000313" key="7">
    <source>
        <dbReference type="EMBL" id="CAA2109659.1"/>
    </source>
</evidence>
<dbReference type="GO" id="GO:0005524">
    <property type="term" value="F:ATP binding"/>
    <property type="evidence" value="ECO:0007669"/>
    <property type="project" value="UniProtKB-KW"/>
</dbReference>
<dbReference type="SUPFAM" id="SSF52540">
    <property type="entry name" value="P-loop containing nucleoside triphosphate hydrolases"/>
    <property type="match status" value="1"/>
</dbReference>
<accession>A0A679JG05</accession>
<feature type="domain" description="ABC transporter" evidence="6">
    <location>
        <begin position="3"/>
        <end position="232"/>
    </location>
</feature>
<keyword evidence="3" id="KW-0472">Membrane</keyword>
<dbReference type="Pfam" id="PF00005">
    <property type="entry name" value="ABC_tran"/>
    <property type="match status" value="1"/>
</dbReference>
<keyword evidence="2" id="KW-0813">Transport</keyword>
<reference evidence="7" key="1">
    <citation type="submission" date="2019-12" db="EMBL/GenBank/DDBJ databases">
        <authorList>
            <person name="Cremers G."/>
        </authorList>
    </citation>
    <scope>NUCLEOTIDE SEQUENCE</scope>
    <source>
        <strain evidence="7">Vvax</strain>
    </source>
</reference>
<sequence length="253" mass="27479">MRLDIDNVSHSYGDLTVLSNISVSVPSGRILAIVGPSGSGKSTLLRIIGGLESPDAGQVQLMGSTPPGCINPLTFVFQDFALLPWRTVRGNVEFPLERKGLTKAQRCDLVDDALHRTNLSAFADALPKQLSGGMRQRVGIARAMVVRPAVLIMDEPLSALDAQTRELLLIDIAQLSAKEGFTGVYVTHNLVEAIRLGHTVMVLSRRPGAVKALITIDTPLLERRSDGPELQAQSAHIWHLLREDALEAERELV</sequence>
<dbReference type="GO" id="GO:0016887">
    <property type="term" value="F:ATP hydrolysis activity"/>
    <property type="evidence" value="ECO:0007669"/>
    <property type="project" value="InterPro"/>
</dbReference>
<evidence type="ECO:0000256" key="1">
    <source>
        <dbReference type="ARBA" id="ARBA00005417"/>
    </source>
</evidence>
<gene>
    <name evidence="7" type="primary">cysA_4</name>
    <name evidence="7" type="ORF">VVAX_05930</name>
</gene>
<dbReference type="RefSeq" id="WP_339093607.1">
    <property type="nucleotide sequence ID" value="NZ_LR743508.1"/>
</dbReference>
<dbReference type="PROSITE" id="PS00211">
    <property type="entry name" value="ABC_TRANSPORTER_1"/>
    <property type="match status" value="1"/>
</dbReference>
<dbReference type="PROSITE" id="PS50893">
    <property type="entry name" value="ABC_TRANSPORTER_2"/>
    <property type="match status" value="1"/>
</dbReference>
<dbReference type="EMBL" id="LR743508">
    <property type="protein sequence ID" value="CAA2109659.1"/>
    <property type="molecule type" value="Genomic_DNA"/>
</dbReference>
<organism evidence="7">
    <name type="scientific">Variovorax paradoxus</name>
    <dbReference type="NCBI Taxonomy" id="34073"/>
    <lineage>
        <taxon>Bacteria</taxon>
        <taxon>Pseudomonadati</taxon>
        <taxon>Pseudomonadota</taxon>
        <taxon>Betaproteobacteria</taxon>
        <taxon>Burkholderiales</taxon>
        <taxon>Comamonadaceae</taxon>
        <taxon>Variovorax</taxon>
    </lineage>
</organism>
<evidence type="ECO:0000256" key="4">
    <source>
        <dbReference type="ARBA" id="ARBA00022741"/>
    </source>
</evidence>
<dbReference type="Gene3D" id="3.40.50.300">
    <property type="entry name" value="P-loop containing nucleotide triphosphate hydrolases"/>
    <property type="match status" value="1"/>
</dbReference>
<dbReference type="InterPro" id="IPR027417">
    <property type="entry name" value="P-loop_NTPase"/>
</dbReference>
<dbReference type="InterPro" id="IPR003593">
    <property type="entry name" value="AAA+_ATPase"/>
</dbReference>
<dbReference type="AlphaFoldDB" id="A0A679JG05"/>
<dbReference type="InterPro" id="IPR050166">
    <property type="entry name" value="ABC_transporter_ATP-bind"/>
</dbReference>
<evidence type="ECO:0000256" key="3">
    <source>
        <dbReference type="ARBA" id="ARBA00022475"/>
    </source>
</evidence>
<dbReference type="InterPro" id="IPR017871">
    <property type="entry name" value="ABC_transporter-like_CS"/>
</dbReference>
<comment type="similarity">
    <text evidence="1">Belongs to the ABC transporter superfamily.</text>
</comment>
<dbReference type="PANTHER" id="PTHR42788:SF20">
    <property type="entry name" value="ABC TRANSPORTER ATP-BINDING PROTEIN"/>
    <property type="match status" value="1"/>
</dbReference>
<dbReference type="PANTHER" id="PTHR42788">
    <property type="entry name" value="TAURINE IMPORT ATP-BINDING PROTEIN-RELATED"/>
    <property type="match status" value="1"/>
</dbReference>
<dbReference type="CDD" id="cd03293">
    <property type="entry name" value="ABC_NrtD_SsuB_transporters"/>
    <property type="match status" value="1"/>
</dbReference>
<evidence type="ECO:0000256" key="2">
    <source>
        <dbReference type="ARBA" id="ARBA00022448"/>
    </source>
</evidence>
<dbReference type="InterPro" id="IPR003439">
    <property type="entry name" value="ABC_transporter-like_ATP-bd"/>
</dbReference>